<sequence>MVDNSREMEEQRSFLHPFPVDDASTILTSSTRSTFTRGDRSLSSAISYDSLTYSMASDENSRSINHPSSSALTTSSSGLSLLSHGSSSTLLSSEQLIQNLRRQQQQQLQLQQQPSTGHLRHPGLQSYSGFPSSYHHSDPHDTPYNVYRPRSAIGGLLHQNYCNYPTDDDADHGTVVSSQHRNNNQYHTYPQELLLPPSHTRNLRSCLTSPRVLFTVAICGIVFVNLLLGNTHRLEEWWEMGIHGMSAQRTAHSAQAKLLPSIPKLNLKPLRLPMTTDDKSDTNVSGSSSTENKTNGAVISGCEATIMLIRHCEKGSLKSHCSFMGYERSAYLSTLFVDDKRWPAPSQIYALNKGRTHKLNYREVETVQAISDSVSVPINRDYSTLDTKALSHVLLDQLLEGELCGKLVLISWKHSDIPKLAQHLGCGPLQGCPWDYKGKDFDSTWQIRYAFTDFYDSKTGQSKKKWNIFGSVQPENFDPLAFSHSAGDYPPGGASQNTLAQWGQGGNFVFYG</sequence>
<reference evidence="2" key="1">
    <citation type="journal article" date="2021" name="Sci. Rep.">
        <title>Diploid genomic architecture of Nitzschia inconspicua, an elite biomass production diatom.</title>
        <authorList>
            <person name="Oliver A."/>
            <person name="Podell S."/>
            <person name="Pinowska A."/>
            <person name="Traller J.C."/>
            <person name="Smith S.R."/>
            <person name="McClure R."/>
            <person name="Beliaev A."/>
            <person name="Bohutskyi P."/>
            <person name="Hill E.A."/>
            <person name="Rabines A."/>
            <person name="Zheng H."/>
            <person name="Allen L.Z."/>
            <person name="Kuo A."/>
            <person name="Grigoriev I.V."/>
            <person name="Allen A.E."/>
            <person name="Hazlebeck D."/>
            <person name="Allen E.E."/>
        </authorList>
    </citation>
    <scope>NUCLEOTIDE SEQUENCE</scope>
    <source>
        <strain evidence="2">Hildebrandi</strain>
    </source>
</reference>
<evidence type="ECO:0000256" key="1">
    <source>
        <dbReference type="SAM" id="MobiDB-lite"/>
    </source>
</evidence>
<feature type="compositionally biased region" description="Low complexity" evidence="1">
    <location>
        <begin position="68"/>
        <end position="78"/>
    </location>
</feature>
<feature type="region of interest" description="Disordered" evidence="1">
    <location>
        <begin position="102"/>
        <end position="147"/>
    </location>
</feature>
<feature type="compositionally biased region" description="Polar residues" evidence="1">
    <location>
        <begin position="282"/>
        <end position="292"/>
    </location>
</feature>
<protein>
    <submittedName>
        <fullName evidence="2">Uncharacterized protein</fullName>
    </submittedName>
</protein>
<evidence type="ECO:0000313" key="3">
    <source>
        <dbReference type="Proteomes" id="UP000693970"/>
    </source>
</evidence>
<organism evidence="2 3">
    <name type="scientific">Nitzschia inconspicua</name>
    <dbReference type="NCBI Taxonomy" id="303405"/>
    <lineage>
        <taxon>Eukaryota</taxon>
        <taxon>Sar</taxon>
        <taxon>Stramenopiles</taxon>
        <taxon>Ochrophyta</taxon>
        <taxon>Bacillariophyta</taxon>
        <taxon>Bacillariophyceae</taxon>
        <taxon>Bacillariophycidae</taxon>
        <taxon>Bacillariales</taxon>
        <taxon>Bacillariaceae</taxon>
        <taxon>Nitzschia</taxon>
    </lineage>
</organism>
<feature type="region of interest" description="Disordered" evidence="1">
    <location>
        <begin position="271"/>
        <end position="292"/>
    </location>
</feature>
<name>A0A9K3KKF4_9STRA</name>
<gene>
    <name evidence="2" type="ORF">IV203_032507</name>
</gene>
<keyword evidence="3" id="KW-1185">Reference proteome</keyword>
<evidence type="ECO:0000313" key="2">
    <source>
        <dbReference type="EMBL" id="KAG7344976.1"/>
    </source>
</evidence>
<dbReference type="OrthoDB" id="41854at2759"/>
<accession>A0A9K3KKF4</accession>
<dbReference type="AlphaFoldDB" id="A0A9K3KKF4"/>
<feature type="region of interest" description="Disordered" evidence="1">
    <location>
        <begin position="59"/>
        <end position="78"/>
    </location>
</feature>
<comment type="caution">
    <text evidence="2">The sequence shown here is derived from an EMBL/GenBank/DDBJ whole genome shotgun (WGS) entry which is preliminary data.</text>
</comment>
<dbReference type="Proteomes" id="UP000693970">
    <property type="component" value="Unassembled WGS sequence"/>
</dbReference>
<proteinExistence type="predicted"/>
<feature type="compositionally biased region" description="Low complexity" evidence="1">
    <location>
        <begin position="102"/>
        <end position="113"/>
    </location>
</feature>
<reference evidence="2" key="2">
    <citation type="submission" date="2021-04" db="EMBL/GenBank/DDBJ databases">
        <authorList>
            <person name="Podell S."/>
        </authorList>
    </citation>
    <scope>NUCLEOTIDE SEQUENCE</scope>
    <source>
        <strain evidence="2">Hildebrandi</strain>
    </source>
</reference>
<dbReference type="EMBL" id="JAGRRH010000022">
    <property type="protein sequence ID" value="KAG7344976.1"/>
    <property type="molecule type" value="Genomic_DNA"/>
</dbReference>